<dbReference type="Pfam" id="PF14326">
    <property type="entry name" value="DUF4384"/>
    <property type="match status" value="1"/>
</dbReference>
<proteinExistence type="predicted"/>
<feature type="domain" description="DUF4384" evidence="3">
    <location>
        <begin position="594"/>
        <end position="679"/>
    </location>
</feature>
<dbReference type="GO" id="GO:0006508">
    <property type="term" value="P:proteolysis"/>
    <property type="evidence" value="ECO:0007669"/>
    <property type="project" value="InterPro"/>
</dbReference>
<protein>
    <submittedName>
        <fullName evidence="4">Peptidase C14 caspase catalytic subunit p20</fullName>
    </submittedName>
</protein>
<gene>
    <name evidence="4" type="ORF">NIES37_69120</name>
</gene>
<dbReference type="PANTHER" id="PTHR48104:SF30">
    <property type="entry name" value="METACASPASE-1"/>
    <property type="match status" value="1"/>
</dbReference>
<reference evidence="4 5" key="1">
    <citation type="submission" date="2017-06" db="EMBL/GenBank/DDBJ databases">
        <title>Genome sequencing of cyanobaciteial culture collection at National Institute for Environmental Studies (NIES).</title>
        <authorList>
            <person name="Hirose Y."/>
            <person name="Shimura Y."/>
            <person name="Fujisawa T."/>
            <person name="Nakamura Y."/>
            <person name="Kawachi M."/>
        </authorList>
    </citation>
    <scope>NUCLEOTIDE SEQUENCE [LARGE SCALE GENOMIC DNA]</scope>
    <source>
        <strain evidence="4 5">NIES-37</strain>
        <plasmid evidence="5">Plasmid1 dna</plasmid>
    </source>
</reference>
<accession>A0A1Z4NAY7</accession>
<feature type="region of interest" description="Disordered" evidence="1">
    <location>
        <begin position="562"/>
        <end position="585"/>
    </location>
</feature>
<evidence type="ECO:0000313" key="4">
    <source>
        <dbReference type="EMBL" id="BAZ02899.1"/>
    </source>
</evidence>
<sequence length="759" mass="83033">MSYIKRRQFIQFAGSALATMGISQLEIMRQGERYAKALAQDTPRKLALLVGINDYKNGIPPLQGCLTDVSLQQELLINRFGFNEKNILTLTDSQATRQGILQAFDEHLIKQAKPGDVVVFHFSGHGSRVLDKDKDMPDGLNGTIVPIDSSLPPNGGVVKDIMGHTLFLLMYALQTANVTVVLDCCHSGGTKRGNFAVRSRDGGSNFLPSKAEYEEQGKWLAKAEPRLTPTEFINKRRQNVAKGIVIAAAKRDQFACDSQFSDFSAGAFTYTLTQYLWQLNRNESFARTFTSVSRNAQNLALHRGGFQEAEIETNITNSNSPLYFLPPTPIPAEAVVTGVNSNQVNLWLGGIESQSIEGFNKSAILTVVDEKGEPHGQVQIESRNGLFAKGKLLNTTRAQTPLAKGTLLQERIRSIPKNITLKIGLDDSSLDRNTIAQAKQALQAIPSIEALPLRQKEVQYIFGRMTQAKYQELQKQKIPNLPTVGSFGLFTPTLDAIIVNSFGDAGETINAAVKRLQSKLQSFWATRVVKDILGNKNTSKINISVSMIIADTQEPLAKTFTPRGAKLNNDTGSESTPSKPVNISDSGIPKLPLETKIAFHVDNKESVPLYVSILGIDSAGEIGILFPYDWSEEPILAASIEATSKVLIPKAEHQRSGTRINIGKPLGFSEILIIASPTPLRDLLDNLQKLADSQRQAGKRSLITATGDEFLGLTNNLLDDLDRSTRGGIVVENIQLPEGERGVDTNKLAVMSIPFEVVS</sequence>
<evidence type="ECO:0000259" key="3">
    <source>
        <dbReference type="Pfam" id="PF14326"/>
    </source>
</evidence>
<dbReference type="KEGG" id="ttq:NIES37_69120"/>
<feature type="compositionally biased region" description="Polar residues" evidence="1">
    <location>
        <begin position="568"/>
        <end position="585"/>
    </location>
</feature>
<evidence type="ECO:0000313" key="5">
    <source>
        <dbReference type="Proteomes" id="UP000218785"/>
    </source>
</evidence>
<evidence type="ECO:0000259" key="2">
    <source>
        <dbReference type="Pfam" id="PF00656"/>
    </source>
</evidence>
<keyword evidence="4" id="KW-0614">Plasmid</keyword>
<dbReference type="SUPFAM" id="SSF52129">
    <property type="entry name" value="Caspase-like"/>
    <property type="match status" value="1"/>
</dbReference>
<dbReference type="RefSeq" id="WP_096584537.1">
    <property type="nucleotide sequence ID" value="NZ_CAWNJS010000002.1"/>
</dbReference>
<dbReference type="Gene3D" id="3.40.50.1460">
    <property type="match status" value="1"/>
</dbReference>
<keyword evidence="5" id="KW-1185">Reference proteome</keyword>
<dbReference type="GO" id="GO:0005737">
    <property type="term" value="C:cytoplasm"/>
    <property type="evidence" value="ECO:0007669"/>
    <property type="project" value="TreeGrafter"/>
</dbReference>
<dbReference type="EMBL" id="AP018249">
    <property type="protein sequence ID" value="BAZ02899.1"/>
    <property type="molecule type" value="Genomic_DNA"/>
</dbReference>
<organism evidence="4 5">
    <name type="scientific">Tolypothrix tenuis PCC 7101</name>
    <dbReference type="NCBI Taxonomy" id="231146"/>
    <lineage>
        <taxon>Bacteria</taxon>
        <taxon>Bacillati</taxon>
        <taxon>Cyanobacteriota</taxon>
        <taxon>Cyanophyceae</taxon>
        <taxon>Nostocales</taxon>
        <taxon>Tolypothrichaceae</taxon>
        <taxon>Tolypothrix</taxon>
    </lineage>
</organism>
<dbReference type="PROSITE" id="PS51318">
    <property type="entry name" value="TAT"/>
    <property type="match status" value="1"/>
</dbReference>
<dbReference type="PANTHER" id="PTHR48104">
    <property type="entry name" value="METACASPASE-4"/>
    <property type="match status" value="1"/>
</dbReference>
<dbReference type="AlphaFoldDB" id="A0A1Z4NAY7"/>
<name>A0A1Z4NAY7_9CYAN</name>
<dbReference type="InterPro" id="IPR011189">
    <property type="entry name" value="UCP_caspase_lke"/>
</dbReference>
<dbReference type="GO" id="GO:0004197">
    <property type="term" value="F:cysteine-type endopeptidase activity"/>
    <property type="evidence" value="ECO:0007669"/>
    <property type="project" value="InterPro"/>
</dbReference>
<dbReference type="InterPro" id="IPR025493">
    <property type="entry name" value="DUF4384"/>
</dbReference>
<dbReference type="Proteomes" id="UP000218785">
    <property type="component" value="Plasmid plasmid1"/>
</dbReference>
<dbReference type="PIRSF" id="PIRSF007398">
    <property type="entry name" value="Sll0148_caspase"/>
    <property type="match status" value="1"/>
</dbReference>
<dbReference type="InterPro" id="IPR011600">
    <property type="entry name" value="Pept_C14_caspase"/>
</dbReference>
<dbReference type="Pfam" id="PF00656">
    <property type="entry name" value="Peptidase_C14"/>
    <property type="match status" value="1"/>
</dbReference>
<dbReference type="InterPro" id="IPR050452">
    <property type="entry name" value="Metacaspase"/>
</dbReference>
<dbReference type="InterPro" id="IPR006311">
    <property type="entry name" value="TAT_signal"/>
</dbReference>
<dbReference type="InterPro" id="IPR029030">
    <property type="entry name" value="Caspase-like_dom_sf"/>
</dbReference>
<feature type="domain" description="Peptidase C14 caspase" evidence="2">
    <location>
        <begin position="44"/>
        <end position="295"/>
    </location>
</feature>
<evidence type="ECO:0000256" key="1">
    <source>
        <dbReference type="SAM" id="MobiDB-lite"/>
    </source>
</evidence>
<geneLocation type="plasmid" evidence="5">
    <name>Plasmid1 dna</name>
</geneLocation>